<evidence type="ECO:0000259" key="5">
    <source>
        <dbReference type="PROSITE" id="PS50089"/>
    </source>
</evidence>
<dbReference type="AlphaFoldDB" id="A0A814C6L4"/>
<evidence type="ECO:0000313" key="7">
    <source>
        <dbReference type="EMBL" id="CAF3696382.1"/>
    </source>
</evidence>
<organism evidence="6 8">
    <name type="scientific">Rotaria sordida</name>
    <dbReference type="NCBI Taxonomy" id="392033"/>
    <lineage>
        <taxon>Eukaryota</taxon>
        <taxon>Metazoa</taxon>
        <taxon>Spiralia</taxon>
        <taxon>Gnathifera</taxon>
        <taxon>Rotifera</taxon>
        <taxon>Eurotatoria</taxon>
        <taxon>Bdelloidea</taxon>
        <taxon>Philodinida</taxon>
        <taxon>Philodinidae</taxon>
        <taxon>Rotaria</taxon>
    </lineage>
</organism>
<sequence length="365" mass="41954">MATVTAATSDGTTATALKRFLFLGPTGVDKSKMINCCYNRSVEKSLLETPAGVGTIDSIIGTTSSISNYVDQRNKIVYVDTVGYGDVRFHQNTQSFLLFFRELICYASIGYNWIFLVIRFSQMSQDTLVYIQSLEALLGEKAFSRCTIVFTNCKQPNMTRERCIEANKQHTEIVAILRKVNNVIFGDMDTDDILADSDSNSDEDETNENIRQKQMKKRTKFMQRMLLQMDQIDEKTLTLEKDWYQYYKTKFTTFMGYIWEKIVGKPNELSKLYKLTVGLRKDIPVTIYYEECSICLELIVEIVDHTPKACITKCGHIFHYDCLKRSFEEQKKCPNCRTDLRSLPERVTGLLIGIKEIQEPLKSNA</sequence>
<dbReference type="EMBL" id="CAJOAX010001217">
    <property type="protein sequence ID" value="CAF3696382.1"/>
    <property type="molecule type" value="Genomic_DNA"/>
</dbReference>
<accession>A0A814C6L4</accession>
<dbReference type="EMBL" id="CAJNOO010000412">
    <property type="protein sequence ID" value="CAF0936121.1"/>
    <property type="molecule type" value="Genomic_DNA"/>
</dbReference>
<dbReference type="PROSITE" id="PS50089">
    <property type="entry name" value="ZF_RING_2"/>
    <property type="match status" value="1"/>
</dbReference>
<evidence type="ECO:0000256" key="4">
    <source>
        <dbReference type="PROSITE-ProRule" id="PRU00175"/>
    </source>
</evidence>
<dbReference type="InterPro" id="IPR027417">
    <property type="entry name" value="P-loop_NTPase"/>
</dbReference>
<keyword evidence="3" id="KW-0862">Zinc</keyword>
<dbReference type="PANTHER" id="PTHR14155:SF627">
    <property type="entry name" value="OS06G0192800 PROTEIN"/>
    <property type="match status" value="1"/>
</dbReference>
<evidence type="ECO:0000256" key="3">
    <source>
        <dbReference type="ARBA" id="ARBA00022833"/>
    </source>
</evidence>
<name>A0A814C6L4_9BILA</name>
<dbReference type="Gene3D" id="3.30.40.10">
    <property type="entry name" value="Zinc/RING finger domain, C3HC4 (zinc finger)"/>
    <property type="match status" value="1"/>
</dbReference>
<keyword evidence="1" id="KW-0479">Metal-binding</keyword>
<evidence type="ECO:0000313" key="6">
    <source>
        <dbReference type="EMBL" id="CAF0936121.1"/>
    </source>
</evidence>
<feature type="domain" description="RING-type" evidence="5">
    <location>
        <begin position="292"/>
        <end position="337"/>
    </location>
</feature>
<dbReference type="Gene3D" id="3.40.50.300">
    <property type="entry name" value="P-loop containing nucleotide triphosphate hydrolases"/>
    <property type="match status" value="1"/>
</dbReference>
<dbReference type="Pfam" id="PF13639">
    <property type="entry name" value="zf-RING_2"/>
    <property type="match status" value="1"/>
</dbReference>
<reference evidence="6" key="1">
    <citation type="submission" date="2021-02" db="EMBL/GenBank/DDBJ databases">
        <authorList>
            <person name="Nowell W R."/>
        </authorList>
    </citation>
    <scope>NUCLEOTIDE SEQUENCE</scope>
</reference>
<dbReference type="GO" id="GO:0008270">
    <property type="term" value="F:zinc ion binding"/>
    <property type="evidence" value="ECO:0007669"/>
    <property type="project" value="UniProtKB-KW"/>
</dbReference>
<protein>
    <recommendedName>
        <fullName evidence="5">RING-type domain-containing protein</fullName>
    </recommendedName>
</protein>
<dbReference type="InterPro" id="IPR053238">
    <property type="entry name" value="RING-H2_zinc_finger"/>
</dbReference>
<keyword evidence="2 4" id="KW-0863">Zinc-finger</keyword>
<dbReference type="SUPFAM" id="SSF57850">
    <property type="entry name" value="RING/U-box"/>
    <property type="match status" value="1"/>
</dbReference>
<comment type="caution">
    <text evidence="6">The sequence shown here is derived from an EMBL/GenBank/DDBJ whole genome shotgun (WGS) entry which is preliminary data.</text>
</comment>
<gene>
    <name evidence="7" type="ORF">OTI717_LOCUS12230</name>
    <name evidence="6" type="ORF">RFH988_LOCUS10812</name>
</gene>
<evidence type="ECO:0000256" key="1">
    <source>
        <dbReference type="ARBA" id="ARBA00022723"/>
    </source>
</evidence>
<dbReference type="PANTHER" id="PTHR14155">
    <property type="entry name" value="RING FINGER DOMAIN-CONTAINING"/>
    <property type="match status" value="1"/>
</dbReference>
<dbReference type="Proteomes" id="UP000663823">
    <property type="component" value="Unassembled WGS sequence"/>
</dbReference>
<dbReference type="OrthoDB" id="8062037at2759"/>
<dbReference type="CDD" id="cd16448">
    <property type="entry name" value="RING-H2"/>
    <property type="match status" value="1"/>
</dbReference>
<dbReference type="SUPFAM" id="SSF52540">
    <property type="entry name" value="P-loop containing nucleoside triphosphate hydrolases"/>
    <property type="match status" value="1"/>
</dbReference>
<evidence type="ECO:0000313" key="8">
    <source>
        <dbReference type="Proteomes" id="UP000663882"/>
    </source>
</evidence>
<dbReference type="InterPro" id="IPR013083">
    <property type="entry name" value="Znf_RING/FYVE/PHD"/>
</dbReference>
<evidence type="ECO:0000256" key="2">
    <source>
        <dbReference type="ARBA" id="ARBA00022771"/>
    </source>
</evidence>
<dbReference type="Proteomes" id="UP000663882">
    <property type="component" value="Unassembled WGS sequence"/>
</dbReference>
<dbReference type="InterPro" id="IPR001841">
    <property type="entry name" value="Znf_RING"/>
</dbReference>
<dbReference type="SMART" id="SM00184">
    <property type="entry name" value="RING"/>
    <property type="match status" value="1"/>
</dbReference>
<proteinExistence type="predicted"/>